<dbReference type="AlphaFoldDB" id="A0A1Y0B252"/>
<proteinExistence type="predicted"/>
<name>A0A1Y0B252_9LAMI</name>
<dbReference type="EMBL" id="KY774314">
    <property type="protein sequence ID" value="ART31526.1"/>
    <property type="molecule type" value="Genomic_DNA"/>
</dbReference>
<protein>
    <submittedName>
        <fullName evidence="1">Uncharacterized protein</fullName>
    </submittedName>
</protein>
<reference evidence="1" key="1">
    <citation type="submission" date="2017-03" db="EMBL/GenBank/DDBJ databases">
        <title>The mitochondrial genome of the carnivorous plant Utricularia reniformis (Lentibulariaceae): structure, comparative analysis and evolutionary landmarks.</title>
        <authorList>
            <person name="Silva S.R."/>
            <person name="Alvarenga D.O."/>
            <person name="Michael T.P."/>
            <person name="Miranda V.F.O."/>
            <person name="Varani A.M."/>
        </authorList>
    </citation>
    <scope>NUCLEOTIDE SEQUENCE</scope>
</reference>
<gene>
    <name evidence="1" type="ORF">AEK19_MT1328</name>
</gene>
<sequence length="40" mass="4504">MVSGRQGHPGIELLAPIDRGILFYYSCSHCSIPRAPREEF</sequence>
<keyword evidence="1" id="KW-0496">Mitochondrion</keyword>
<accession>A0A1Y0B252</accession>
<geneLocation type="mitochondrion" evidence="1"/>
<organism evidence="1">
    <name type="scientific">Utricularia reniformis</name>
    <dbReference type="NCBI Taxonomy" id="192314"/>
    <lineage>
        <taxon>Eukaryota</taxon>
        <taxon>Viridiplantae</taxon>
        <taxon>Streptophyta</taxon>
        <taxon>Embryophyta</taxon>
        <taxon>Tracheophyta</taxon>
        <taxon>Spermatophyta</taxon>
        <taxon>Magnoliopsida</taxon>
        <taxon>eudicotyledons</taxon>
        <taxon>Gunneridae</taxon>
        <taxon>Pentapetalae</taxon>
        <taxon>asterids</taxon>
        <taxon>lamiids</taxon>
        <taxon>Lamiales</taxon>
        <taxon>Lentibulariaceae</taxon>
        <taxon>Utricularia</taxon>
    </lineage>
</organism>
<evidence type="ECO:0000313" key="1">
    <source>
        <dbReference type="EMBL" id="ART31526.1"/>
    </source>
</evidence>